<comment type="caution">
    <text evidence="2">The sequence shown here is derived from an EMBL/GenBank/DDBJ whole genome shotgun (WGS) entry which is preliminary data.</text>
</comment>
<dbReference type="InterPro" id="IPR004045">
    <property type="entry name" value="Glutathione_S-Trfase_N"/>
</dbReference>
<dbReference type="AlphaFoldDB" id="A0A0F4G770"/>
<gene>
    <name evidence="2" type="ORF">TI39_contig4364g00003</name>
</gene>
<dbReference type="Gene3D" id="3.40.30.10">
    <property type="entry name" value="Glutaredoxin"/>
    <property type="match status" value="1"/>
</dbReference>
<proteinExistence type="predicted"/>
<feature type="domain" description="GST N-terminal" evidence="1">
    <location>
        <begin position="12"/>
        <end position="103"/>
    </location>
</feature>
<dbReference type="Pfam" id="PF22041">
    <property type="entry name" value="GST_C_7"/>
    <property type="match status" value="1"/>
</dbReference>
<dbReference type="Gene3D" id="1.20.1050.10">
    <property type="match status" value="1"/>
</dbReference>
<dbReference type="OrthoDB" id="4951845at2759"/>
<organism evidence="2 3">
    <name type="scientific">Zymoseptoria brevis</name>
    <dbReference type="NCBI Taxonomy" id="1047168"/>
    <lineage>
        <taxon>Eukaryota</taxon>
        <taxon>Fungi</taxon>
        <taxon>Dikarya</taxon>
        <taxon>Ascomycota</taxon>
        <taxon>Pezizomycotina</taxon>
        <taxon>Dothideomycetes</taxon>
        <taxon>Dothideomycetidae</taxon>
        <taxon>Mycosphaerellales</taxon>
        <taxon>Mycosphaerellaceae</taxon>
        <taxon>Zymoseptoria</taxon>
    </lineage>
</organism>
<dbReference type="Pfam" id="PF13409">
    <property type="entry name" value="GST_N_2"/>
    <property type="match status" value="1"/>
</dbReference>
<dbReference type="PROSITE" id="PS50404">
    <property type="entry name" value="GST_NTER"/>
    <property type="match status" value="1"/>
</dbReference>
<sequence length="272" mass="30461">MTSENSIVFYDIASDAPRRTFAPNPWKTRFALNFKGVTYRTEWTHMPNITSVREKLGVPANRTLPDGTPYHTLPVIHDVAKGEVIGDTFEIALYLDRTYPDSPPLFRPSTTGLTAALNQHIDGLFTKHVALCSNMPFDPSVEDECMAIFAKRAGVKSLDDVKMTPEQREAMFVSFEDTLGELAKVYRHEGGTTDYVWRQGGTDPAQKQRSGRQGAAVFLDEEGPAYGDFVVGAWLKMMEASMAEQDWARVRGFQGGFWARVVEALSPWTEIK</sequence>
<protein>
    <recommendedName>
        <fullName evidence="1">GST N-terminal domain-containing protein</fullName>
    </recommendedName>
</protein>
<dbReference type="CDD" id="cd03038">
    <property type="entry name" value="GST_N_etherase_LigE"/>
    <property type="match status" value="1"/>
</dbReference>
<dbReference type="EMBL" id="LAFY01004323">
    <property type="protein sequence ID" value="KJX93213.1"/>
    <property type="molecule type" value="Genomic_DNA"/>
</dbReference>
<evidence type="ECO:0000259" key="1">
    <source>
        <dbReference type="PROSITE" id="PS50404"/>
    </source>
</evidence>
<keyword evidence="3" id="KW-1185">Reference proteome</keyword>
<evidence type="ECO:0000313" key="2">
    <source>
        <dbReference type="EMBL" id="KJX93213.1"/>
    </source>
</evidence>
<dbReference type="InterPro" id="IPR036249">
    <property type="entry name" value="Thioredoxin-like_sf"/>
</dbReference>
<dbReference type="InterPro" id="IPR054416">
    <property type="entry name" value="GST_UstS-like_C"/>
</dbReference>
<reference evidence="2 3" key="1">
    <citation type="submission" date="2015-03" db="EMBL/GenBank/DDBJ databases">
        <title>RNA-seq based gene annotation and comparative genomics of four Zymoseptoria species reveal species-specific pathogenicity related genes and transposable element activity.</title>
        <authorList>
            <person name="Grandaubert J."/>
            <person name="Bhattacharyya A."/>
            <person name="Stukenbrock E.H."/>
        </authorList>
    </citation>
    <scope>NUCLEOTIDE SEQUENCE [LARGE SCALE GENOMIC DNA]</scope>
    <source>
        <strain evidence="2 3">Zb18110</strain>
    </source>
</reference>
<evidence type="ECO:0000313" key="3">
    <source>
        <dbReference type="Proteomes" id="UP000033647"/>
    </source>
</evidence>
<accession>A0A0F4G770</accession>
<dbReference type="Proteomes" id="UP000033647">
    <property type="component" value="Unassembled WGS sequence"/>
</dbReference>
<dbReference type="SUPFAM" id="SSF52833">
    <property type="entry name" value="Thioredoxin-like"/>
    <property type="match status" value="1"/>
</dbReference>
<name>A0A0F4G770_9PEZI</name>
<dbReference type="STRING" id="1047168.A0A0F4G770"/>